<dbReference type="Proteomes" id="UP000239089">
    <property type="component" value="Unassembled WGS sequence"/>
</dbReference>
<dbReference type="InterPro" id="IPR023214">
    <property type="entry name" value="HAD_sf"/>
</dbReference>
<dbReference type="SFLD" id="SFLDG01129">
    <property type="entry name" value="C1.5:_HAD__Beta-PGM__Phosphata"/>
    <property type="match status" value="1"/>
</dbReference>
<dbReference type="Pfam" id="PF00702">
    <property type="entry name" value="Hydrolase"/>
    <property type="match status" value="1"/>
</dbReference>
<dbReference type="GO" id="GO:0005829">
    <property type="term" value="C:cytosol"/>
    <property type="evidence" value="ECO:0007669"/>
    <property type="project" value="TreeGrafter"/>
</dbReference>
<name>A0A2S6MVR1_9HYPH</name>
<comment type="caution">
    <text evidence="5">The sequence shown here is derived from an EMBL/GenBank/DDBJ whole genome shotgun (WGS) entry which is preliminary data.</text>
</comment>
<proteinExistence type="inferred from homology"/>
<evidence type="ECO:0000256" key="1">
    <source>
        <dbReference type="ARBA" id="ARBA00000830"/>
    </source>
</evidence>
<evidence type="ECO:0000313" key="6">
    <source>
        <dbReference type="Proteomes" id="UP000239089"/>
    </source>
</evidence>
<dbReference type="GO" id="GO:0008967">
    <property type="term" value="F:phosphoglycolate phosphatase activity"/>
    <property type="evidence" value="ECO:0007669"/>
    <property type="project" value="UniProtKB-EC"/>
</dbReference>
<dbReference type="EMBL" id="NHSJ01000134">
    <property type="protein sequence ID" value="PPQ26453.1"/>
    <property type="molecule type" value="Genomic_DNA"/>
</dbReference>
<accession>A0A2S6MVR1</accession>
<comment type="pathway">
    <text evidence="2">Organic acid metabolism; glycolate biosynthesis; glycolate from 2-phosphoglycolate: step 1/1.</text>
</comment>
<dbReference type="AlphaFoldDB" id="A0A2S6MVR1"/>
<organism evidence="5 6">
    <name type="scientific">Rhodoblastus sphagnicola</name>
    <dbReference type="NCBI Taxonomy" id="333368"/>
    <lineage>
        <taxon>Bacteria</taxon>
        <taxon>Pseudomonadati</taxon>
        <taxon>Pseudomonadota</taxon>
        <taxon>Alphaproteobacteria</taxon>
        <taxon>Hyphomicrobiales</taxon>
        <taxon>Rhodoblastaceae</taxon>
        <taxon>Rhodoblastus</taxon>
    </lineage>
</organism>
<evidence type="ECO:0000256" key="4">
    <source>
        <dbReference type="ARBA" id="ARBA00013078"/>
    </source>
</evidence>
<dbReference type="EC" id="3.1.3.18" evidence="4"/>
<evidence type="ECO:0000256" key="3">
    <source>
        <dbReference type="ARBA" id="ARBA00006171"/>
    </source>
</evidence>
<comment type="catalytic activity">
    <reaction evidence="1">
        <text>2-phosphoglycolate + H2O = glycolate + phosphate</text>
        <dbReference type="Rhea" id="RHEA:14369"/>
        <dbReference type="ChEBI" id="CHEBI:15377"/>
        <dbReference type="ChEBI" id="CHEBI:29805"/>
        <dbReference type="ChEBI" id="CHEBI:43474"/>
        <dbReference type="ChEBI" id="CHEBI:58033"/>
        <dbReference type="EC" id="3.1.3.18"/>
    </reaction>
</comment>
<dbReference type="GO" id="GO:0006281">
    <property type="term" value="P:DNA repair"/>
    <property type="evidence" value="ECO:0007669"/>
    <property type="project" value="TreeGrafter"/>
</dbReference>
<dbReference type="PANTHER" id="PTHR43434:SF1">
    <property type="entry name" value="PHOSPHOGLYCOLATE PHOSPHATASE"/>
    <property type="match status" value="1"/>
</dbReference>
<dbReference type="NCBIfam" id="TIGR01549">
    <property type="entry name" value="HAD-SF-IA-v1"/>
    <property type="match status" value="1"/>
</dbReference>
<keyword evidence="6" id="KW-1185">Reference proteome</keyword>
<dbReference type="OrthoDB" id="9807630at2"/>
<dbReference type="RefSeq" id="WP_104510571.1">
    <property type="nucleotide sequence ID" value="NZ_JACIGC010000006.1"/>
</dbReference>
<gene>
    <name evidence="5" type="ORF">CCR94_22780</name>
</gene>
<sequence length="228" mass="25316">MTALDWSRIRLVAFDVDGTLYDQRALRLRMAWEIASHALATQSMQTLRILRRYRSLRETLGDAEIEGFEPILIARTAREAGVGEADVRGVVGEWIERRPLAHLAACRYAGVRELFLALKSRGILIGVYSDYPAREKLEILQLRADLVACATDTHIGVLKPNPRGLQVLMREAGVAPEETLMVGDRVDRDAEAARRAGALAAIRSSRRLPGLVTFANYTDKLFPPALAP</sequence>
<dbReference type="SUPFAM" id="SSF56784">
    <property type="entry name" value="HAD-like"/>
    <property type="match status" value="1"/>
</dbReference>
<dbReference type="SFLD" id="SFLDS00003">
    <property type="entry name" value="Haloacid_Dehalogenase"/>
    <property type="match status" value="1"/>
</dbReference>
<dbReference type="InterPro" id="IPR050155">
    <property type="entry name" value="HAD-like_hydrolase_sf"/>
</dbReference>
<dbReference type="Gene3D" id="3.40.50.1000">
    <property type="entry name" value="HAD superfamily/HAD-like"/>
    <property type="match status" value="1"/>
</dbReference>
<evidence type="ECO:0000256" key="2">
    <source>
        <dbReference type="ARBA" id="ARBA00004818"/>
    </source>
</evidence>
<protein>
    <recommendedName>
        <fullName evidence="4">phosphoglycolate phosphatase</fullName>
        <ecNumber evidence="4">3.1.3.18</ecNumber>
    </recommendedName>
</protein>
<dbReference type="InterPro" id="IPR006439">
    <property type="entry name" value="HAD-SF_hydro_IA"/>
</dbReference>
<dbReference type="CDD" id="cd01427">
    <property type="entry name" value="HAD_like"/>
    <property type="match status" value="1"/>
</dbReference>
<dbReference type="PANTHER" id="PTHR43434">
    <property type="entry name" value="PHOSPHOGLYCOLATE PHOSPHATASE"/>
    <property type="match status" value="1"/>
</dbReference>
<reference evidence="5 6" key="1">
    <citation type="journal article" date="2018" name="Arch. Microbiol.">
        <title>New insights into the metabolic potential of the phototrophic purple bacterium Rhodopila globiformis DSM 161(T) from its draft genome sequence and evidence for a vanadium-dependent nitrogenase.</title>
        <authorList>
            <person name="Imhoff J.F."/>
            <person name="Rahn T."/>
            <person name="Kunzel S."/>
            <person name="Neulinger S.C."/>
        </authorList>
    </citation>
    <scope>NUCLEOTIDE SEQUENCE [LARGE SCALE GENOMIC DNA]</scope>
    <source>
        <strain evidence="5 6">DSM 16996</strain>
    </source>
</reference>
<evidence type="ECO:0000313" key="5">
    <source>
        <dbReference type="EMBL" id="PPQ26453.1"/>
    </source>
</evidence>
<comment type="similarity">
    <text evidence="3">Belongs to the HAD-like hydrolase superfamily. CbbY/CbbZ/Gph/YieH family.</text>
</comment>
<dbReference type="InterPro" id="IPR036412">
    <property type="entry name" value="HAD-like_sf"/>
</dbReference>